<organism evidence="2 3">
    <name type="scientific">Diaphorina citri</name>
    <name type="common">Asian citrus psyllid</name>
    <dbReference type="NCBI Taxonomy" id="121845"/>
    <lineage>
        <taxon>Eukaryota</taxon>
        <taxon>Metazoa</taxon>
        <taxon>Ecdysozoa</taxon>
        <taxon>Arthropoda</taxon>
        <taxon>Hexapoda</taxon>
        <taxon>Insecta</taxon>
        <taxon>Pterygota</taxon>
        <taxon>Neoptera</taxon>
        <taxon>Paraneoptera</taxon>
        <taxon>Hemiptera</taxon>
        <taxon>Sternorrhyncha</taxon>
        <taxon>Psylloidea</taxon>
        <taxon>Psyllidae</taxon>
        <taxon>Diaphorininae</taxon>
        <taxon>Diaphorina</taxon>
    </lineage>
</organism>
<evidence type="ECO:0000256" key="1">
    <source>
        <dbReference type="SAM" id="MobiDB-lite"/>
    </source>
</evidence>
<dbReference type="Proteomes" id="UP000079169">
    <property type="component" value="Unplaced"/>
</dbReference>
<gene>
    <name evidence="3" type="primary">LOC103514408</name>
</gene>
<sequence>MASPSMKNSFSLSSLPPSTPNVETPEQVRIRERPYNSLTKKPRKNEEKENWRKSWDSQSGKIGDDFTANYNFKLSACCTKNEEKENWRKSWDSQSGKIGDDFTANYNYLMNTHLIDSCQSITDGKSHSNQSGKLVQISPESYPLADNSFTYNVLDPNKRIKPFHNNRLDLHDLYLNIEHKIKGLIYCMDCIETKLPPVNLRKRWKRHELTKEDLGRRKLKHERELDIEHKIKGLIYCMDCIETKLPPVNLRKRWKRHELTKEDLVISFVSFSDIEHKIKGLIYCMDCIETKLPPVNLRKRWKRHELTKEDLGRRKLKHE</sequence>
<keyword evidence="2" id="KW-1185">Reference proteome</keyword>
<feature type="non-terminal residue" evidence="3">
    <location>
        <position position="319"/>
    </location>
</feature>
<dbReference type="KEGG" id="dci:103514408"/>
<accession>A0A3Q0J899</accession>
<name>A0A3Q0J899_DIACI</name>
<protein>
    <submittedName>
        <fullName evidence="3">Uncharacterized protein LOC103514408</fullName>
    </submittedName>
</protein>
<feature type="compositionally biased region" description="Basic and acidic residues" evidence="1">
    <location>
        <begin position="44"/>
        <end position="55"/>
    </location>
</feature>
<reference evidence="3" key="1">
    <citation type="submission" date="2025-08" db="UniProtKB">
        <authorList>
            <consortium name="RefSeq"/>
        </authorList>
    </citation>
    <scope>IDENTIFICATION</scope>
</reference>
<evidence type="ECO:0000313" key="2">
    <source>
        <dbReference type="Proteomes" id="UP000079169"/>
    </source>
</evidence>
<evidence type="ECO:0000313" key="3">
    <source>
        <dbReference type="RefSeq" id="XP_026683188.1"/>
    </source>
</evidence>
<dbReference type="PaxDb" id="121845-A0A3Q0J899"/>
<dbReference type="STRING" id="121845.A0A3Q0J899"/>
<dbReference type="RefSeq" id="XP_026683188.1">
    <property type="nucleotide sequence ID" value="XM_026827387.1"/>
</dbReference>
<feature type="region of interest" description="Disordered" evidence="1">
    <location>
        <begin position="1"/>
        <end position="58"/>
    </location>
</feature>
<proteinExistence type="predicted"/>
<dbReference type="GeneID" id="103514408"/>
<dbReference type="AlphaFoldDB" id="A0A3Q0J899"/>